<gene>
    <name evidence="5" type="ORF">OP10G_3421</name>
</gene>
<protein>
    <submittedName>
        <fullName evidence="5">Succinyldiaminopimelate aminotransferase</fullName>
    </submittedName>
</protein>
<dbReference type="KEGG" id="fgi:OP10G_3421"/>
<organism evidence="5 6">
    <name type="scientific">Fimbriimonas ginsengisoli Gsoil 348</name>
    <dbReference type="NCBI Taxonomy" id="661478"/>
    <lineage>
        <taxon>Bacteria</taxon>
        <taxon>Bacillati</taxon>
        <taxon>Armatimonadota</taxon>
        <taxon>Fimbriimonadia</taxon>
        <taxon>Fimbriimonadales</taxon>
        <taxon>Fimbriimonadaceae</taxon>
        <taxon>Fimbriimonas</taxon>
    </lineage>
</organism>
<evidence type="ECO:0000259" key="4">
    <source>
        <dbReference type="Pfam" id="PF00155"/>
    </source>
</evidence>
<evidence type="ECO:0000256" key="1">
    <source>
        <dbReference type="ARBA" id="ARBA00001933"/>
    </source>
</evidence>
<accession>A0A068NYA3</accession>
<dbReference type="SUPFAM" id="SSF53383">
    <property type="entry name" value="PLP-dependent transferases"/>
    <property type="match status" value="1"/>
</dbReference>
<dbReference type="NCBIfam" id="TIGR03538">
    <property type="entry name" value="DapC_gpp"/>
    <property type="match status" value="1"/>
</dbReference>
<name>A0A068NYA3_FIMGI</name>
<feature type="domain" description="Aminotransferase class I/classII large" evidence="4">
    <location>
        <begin position="32"/>
        <end position="380"/>
    </location>
</feature>
<dbReference type="PANTHER" id="PTHR42832:SF3">
    <property type="entry name" value="L-GLUTAMINE--4-(METHYLSULFANYL)-2-OXOBUTANOATE AMINOTRANSFERASE"/>
    <property type="match status" value="1"/>
</dbReference>
<dbReference type="CDD" id="cd00609">
    <property type="entry name" value="AAT_like"/>
    <property type="match status" value="1"/>
</dbReference>
<dbReference type="GO" id="GO:0009016">
    <property type="term" value="F:succinyldiaminopimelate transaminase activity"/>
    <property type="evidence" value="ECO:0007669"/>
    <property type="project" value="InterPro"/>
</dbReference>
<dbReference type="Pfam" id="PF00155">
    <property type="entry name" value="Aminotran_1_2"/>
    <property type="match status" value="1"/>
</dbReference>
<dbReference type="RefSeq" id="WP_025229275.1">
    <property type="nucleotide sequence ID" value="NZ_CP007139.1"/>
</dbReference>
<evidence type="ECO:0000313" key="6">
    <source>
        <dbReference type="Proteomes" id="UP000027982"/>
    </source>
</evidence>
<dbReference type="InterPro" id="IPR050881">
    <property type="entry name" value="LL-DAP_aminotransferase"/>
</dbReference>
<dbReference type="AlphaFoldDB" id="A0A068NYA3"/>
<keyword evidence="3 5" id="KW-0808">Transferase</keyword>
<dbReference type="GO" id="GO:0009089">
    <property type="term" value="P:lysine biosynthetic process via diaminopimelate"/>
    <property type="evidence" value="ECO:0007669"/>
    <property type="project" value="InterPro"/>
</dbReference>
<proteinExistence type="predicted"/>
<reference evidence="5 6" key="1">
    <citation type="journal article" date="2014" name="PLoS ONE">
        <title>The first complete genome sequence of the class fimbriimonadia in the phylum armatimonadetes.</title>
        <authorList>
            <person name="Hu Z.Y."/>
            <person name="Wang Y.Z."/>
            <person name="Im W.T."/>
            <person name="Wang S.Y."/>
            <person name="Zhao G.P."/>
            <person name="Zheng H.J."/>
            <person name="Quan Z.X."/>
        </authorList>
    </citation>
    <scope>NUCLEOTIDE SEQUENCE [LARGE SCALE GENOMIC DNA]</scope>
    <source>
        <strain evidence="5">Gsoil 348</strain>
    </source>
</reference>
<dbReference type="InterPro" id="IPR015422">
    <property type="entry name" value="PyrdxlP-dep_Trfase_small"/>
</dbReference>
<keyword evidence="2 5" id="KW-0032">Aminotransferase</keyword>
<dbReference type="Gene3D" id="3.90.1150.10">
    <property type="entry name" value="Aspartate Aminotransferase, domain 1"/>
    <property type="match status" value="1"/>
</dbReference>
<evidence type="ECO:0000313" key="5">
    <source>
        <dbReference type="EMBL" id="AIE86789.1"/>
    </source>
</evidence>
<dbReference type="STRING" id="661478.OP10G_3421"/>
<dbReference type="Gene3D" id="3.40.640.10">
    <property type="entry name" value="Type I PLP-dependent aspartate aminotransferase-like (Major domain)"/>
    <property type="match status" value="1"/>
</dbReference>
<dbReference type="EMBL" id="CP007139">
    <property type="protein sequence ID" value="AIE86789.1"/>
    <property type="molecule type" value="Genomic_DNA"/>
</dbReference>
<dbReference type="Proteomes" id="UP000027982">
    <property type="component" value="Chromosome"/>
</dbReference>
<evidence type="ECO:0000256" key="3">
    <source>
        <dbReference type="ARBA" id="ARBA00022679"/>
    </source>
</evidence>
<dbReference type="HOGENOM" id="CLU_017584_4_5_0"/>
<keyword evidence="6" id="KW-1185">Reference proteome</keyword>
<dbReference type="InterPro" id="IPR019878">
    <property type="entry name" value="DapC_beta/gammaproteobac"/>
</dbReference>
<dbReference type="InterPro" id="IPR015424">
    <property type="entry name" value="PyrdxlP-dep_Trfase"/>
</dbReference>
<dbReference type="GO" id="GO:0030170">
    <property type="term" value="F:pyridoxal phosphate binding"/>
    <property type="evidence" value="ECO:0007669"/>
    <property type="project" value="InterPro"/>
</dbReference>
<dbReference type="InterPro" id="IPR015421">
    <property type="entry name" value="PyrdxlP-dep_Trfase_major"/>
</dbReference>
<comment type="cofactor">
    <cofactor evidence="1">
        <name>pyridoxal 5'-phosphate</name>
        <dbReference type="ChEBI" id="CHEBI:597326"/>
    </cofactor>
</comment>
<dbReference type="PANTHER" id="PTHR42832">
    <property type="entry name" value="AMINO ACID AMINOTRANSFERASE"/>
    <property type="match status" value="1"/>
</dbReference>
<evidence type="ECO:0000256" key="2">
    <source>
        <dbReference type="ARBA" id="ARBA00022576"/>
    </source>
</evidence>
<sequence length="393" mass="43080">MNPLLDLLHPYPFERLRVLLEGARPPEGLRPLNLGIGEPQHPTPPVIADSLVQNLHLLGKYPPTAGTVELRSAISEWIGRRYAIPCPDPIDQVIPVAGTREALFALAQAVLDPAERAAVLLPNPFYQIYEGAALLAGAEPVYVPTPKEQGYLPDWGAVSAEIWPRVKLAFVCSPGNPTGAVMTLEDWKRVFELADRYGFVVAADECYSEIYNGDPPCGSLQASIALGRGLERVVSLNSLSKRSSAPGLRSGFAAGDADIIKPFLLYRTYHGAAPSSLTQVASVEAWQDETHVVENREKYREKFRIAAELFGPGLQIPSGGFFLWLPVPNDEQQARRLFEQAWVTTLPGTYLGREVNGKNPGQGYLRVALVPDLDVCREALIRIRETLETPTIG</sequence>
<dbReference type="OrthoDB" id="9813612at2"/>
<dbReference type="eggNOG" id="COG0436">
    <property type="taxonomic scope" value="Bacteria"/>
</dbReference>
<dbReference type="InterPro" id="IPR004839">
    <property type="entry name" value="Aminotransferase_I/II_large"/>
</dbReference>